<protein>
    <submittedName>
        <fullName evidence="1">Uncharacterized protein</fullName>
    </submittedName>
</protein>
<accession>A0AA88JDR8</accession>
<dbReference type="AlphaFoldDB" id="A0AA88JDR8"/>
<evidence type="ECO:0000313" key="1">
    <source>
        <dbReference type="EMBL" id="GMN68511.1"/>
    </source>
</evidence>
<dbReference type="EMBL" id="BTGU01000633">
    <property type="protein sequence ID" value="GMN68511.1"/>
    <property type="molecule type" value="Genomic_DNA"/>
</dbReference>
<proteinExistence type="predicted"/>
<gene>
    <name evidence="1" type="ORF">TIFTF001_037570</name>
</gene>
<comment type="caution">
    <text evidence="1">The sequence shown here is derived from an EMBL/GenBank/DDBJ whole genome shotgun (WGS) entry which is preliminary data.</text>
</comment>
<dbReference type="Pfam" id="PF25105">
    <property type="entry name" value="DUF7813"/>
    <property type="match status" value="1"/>
</dbReference>
<evidence type="ECO:0000313" key="2">
    <source>
        <dbReference type="Proteomes" id="UP001187192"/>
    </source>
</evidence>
<dbReference type="Gramene" id="FCD_00028718-RA">
    <property type="protein sequence ID" value="FCD_00028718-RA:cds"/>
    <property type="gene ID" value="FCD_00028718"/>
</dbReference>
<dbReference type="InterPro" id="IPR056715">
    <property type="entry name" value="DUF7813"/>
</dbReference>
<reference evidence="1" key="1">
    <citation type="submission" date="2023-07" db="EMBL/GenBank/DDBJ databases">
        <title>draft genome sequence of fig (Ficus carica).</title>
        <authorList>
            <person name="Takahashi T."/>
            <person name="Nishimura K."/>
        </authorList>
    </citation>
    <scope>NUCLEOTIDE SEQUENCE</scope>
</reference>
<keyword evidence="2" id="KW-1185">Reference proteome</keyword>
<name>A0AA88JDR8_FICCA</name>
<sequence length="104" mass="11228">MRSSVVGARAKAAPESVVLFSQLGSKVGFSDLVVDNGVKVSEVVRSGINFKSVDQIVDQEGRAKSPDWLIPENRIGSWTCNSSSIATHNQRSLVTTDQYAMICV</sequence>
<organism evidence="1 2">
    <name type="scientific">Ficus carica</name>
    <name type="common">Common fig</name>
    <dbReference type="NCBI Taxonomy" id="3494"/>
    <lineage>
        <taxon>Eukaryota</taxon>
        <taxon>Viridiplantae</taxon>
        <taxon>Streptophyta</taxon>
        <taxon>Embryophyta</taxon>
        <taxon>Tracheophyta</taxon>
        <taxon>Spermatophyta</taxon>
        <taxon>Magnoliopsida</taxon>
        <taxon>eudicotyledons</taxon>
        <taxon>Gunneridae</taxon>
        <taxon>Pentapetalae</taxon>
        <taxon>rosids</taxon>
        <taxon>fabids</taxon>
        <taxon>Rosales</taxon>
        <taxon>Moraceae</taxon>
        <taxon>Ficeae</taxon>
        <taxon>Ficus</taxon>
    </lineage>
</organism>
<dbReference type="Proteomes" id="UP001187192">
    <property type="component" value="Unassembled WGS sequence"/>
</dbReference>